<keyword evidence="2" id="KW-0238">DNA-binding</keyword>
<dbReference type="AlphaFoldDB" id="A0A2T2X8B6"/>
<dbReference type="CDD" id="cd00090">
    <property type="entry name" value="HTH_ARSR"/>
    <property type="match status" value="1"/>
</dbReference>
<dbReference type="InterPro" id="IPR011991">
    <property type="entry name" value="ArsR-like_HTH"/>
</dbReference>
<reference evidence="5 6" key="1">
    <citation type="journal article" date="2014" name="BMC Genomics">
        <title>Comparison of environmental and isolate Sulfobacillus genomes reveals diverse carbon, sulfur, nitrogen, and hydrogen metabolisms.</title>
        <authorList>
            <person name="Justice N.B."/>
            <person name="Norman A."/>
            <person name="Brown C.T."/>
            <person name="Singh A."/>
            <person name="Thomas B.C."/>
            <person name="Banfield J.F."/>
        </authorList>
    </citation>
    <scope>NUCLEOTIDE SEQUENCE [LARGE SCALE GENOMIC DNA]</scope>
    <source>
        <strain evidence="5">AMDSBA4</strain>
    </source>
</reference>
<dbReference type="SUPFAM" id="SSF46785">
    <property type="entry name" value="Winged helix' DNA-binding domain"/>
    <property type="match status" value="1"/>
</dbReference>
<dbReference type="PROSITE" id="PS50987">
    <property type="entry name" value="HTH_ARSR_2"/>
    <property type="match status" value="1"/>
</dbReference>
<dbReference type="PANTHER" id="PTHR43132:SF2">
    <property type="entry name" value="ARSENICAL RESISTANCE OPERON REPRESSOR ARSR-RELATED"/>
    <property type="match status" value="1"/>
</dbReference>
<evidence type="ECO:0000259" key="4">
    <source>
        <dbReference type="PROSITE" id="PS50987"/>
    </source>
</evidence>
<dbReference type="Pfam" id="PF01022">
    <property type="entry name" value="HTH_5"/>
    <property type="match status" value="1"/>
</dbReference>
<dbReference type="InterPro" id="IPR036388">
    <property type="entry name" value="WH-like_DNA-bd_sf"/>
</dbReference>
<evidence type="ECO:0000313" key="6">
    <source>
        <dbReference type="Proteomes" id="UP000242972"/>
    </source>
</evidence>
<dbReference type="PANTHER" id="PTHR43132">
    <property type="entry name" value="ARSENICAL RESISTANCE OPERON REPRESSOR ARSR-RELATED"/>
    <property type="match status" value="1"/>
</dbReference>
<keyword evidence="1" id="KW-0805">Transcription regulation</keyword>
<dbReference type="GO" id="GO:0003700">
    <property type="term" value="F:DNA-binding transcription factor activity"/>
    <property type="evidence" value="ECO:0007669"/>
    <property type="project" value="InterPro"/>
</dbReference>
<dbReference type="Gene3D" id="1.10.10.10">
    <property type="entry name" value="Winged helix-like DNA-binding domain superfamily/Winged helix DNA-binding domain"/>
    <property type="match status" value="1"/>
</dbReference>
<accession>A0A2T2X8B6</accession>
<protein>
    <submittedName>
        <fullName evidence="5">Transcriptional regulator</fullName>
    </submittedName>
</protein>
<name>A0A2T2X8B6_9FIRM</name>
<evidence type="ECO:0000256" key="2">
    <source>
        <dbReference type="ARBA" id="ARBA00023125"/>
    </source>
</evidence>
<organism evidence="5 6">
    <name type="scientific">Sulfobacillus benefaciens</name>
    <dbReference type="NCBI Taxonomy" id="453960"/>
    <lineage>
        <taxon>Bacteria</taxon>
        <taxon>Bacillati</taxon>
        <taxon>Bacillota</taxon>
        <taxon>Clostridia</taxon>
        <taxon>Eubacteriales</taxon>
        <taxon>Clostridiales Family XVII. Incertae Sedis</taxon>
        <taxon>Sulfobacillus</taxon>
    </lineage>
</organism>
<dbReference type="InterPro" id="IPR036390">
    <property type="entry name" value="WH_DNA-bd_sf"/>
</dbReference>
<proteinExistence type="predicted"/>
<dbReference type="Proteomes" id="UP000242972">
    <property type="component" value="Unassembled WGS sequence"/>
</dbReference>
<dbReference type="InterPro" id="IPR001845">
    <property type="entry name" value="HTH_ArsR_DNA-bd_dom"/>
</dbReference>
<gene>
    <name evidence="5" type="ORF">C7B46_17665</name>
</gene>
<evidence type="ECO:0000256" key="3">
    <source>
        <dbReference type="ARBA" id="ARBA00023163"/>
    </source>
</evidence>
<dbReference type="PRINTS" id="PR00778">
    <property type="entry name" value="HTHARSR"/>
</dbReference>
<sequence>MIVGQDRESLLAAFWQALSHPIRIKVLESLRAEGPLNVGELVNRLGIGQGHLSNHLACLKSCGLVQTEPRGRFVYYHVSDDRVVQLLDLGSAVLQDHLDGVATCRVVQPVTGIRAGEQFSLDATEAMKSV</sequence>
<evidence type="ECO:0000313" key="5">
    <source>
        <dbReference type="EMBL" id="PSR30725.1"/>
    </source>
</evidence>
<dbReference type="EMBL" id="PXYW01000076">
    <property type="protein sequence ID" value="PSR30725.1"/>
    <property type="molecule type" value="Genomic_DNA"/>
</dbReference>
<dbReference type="NCBIfam" id="NF033788">
    <property type="entry name" value="HTH_metalloreg"/>
    <property type="match status" value="1"/>
</dbReference>
<comment type="caution">
    <text evidence="5">The sequence shown here is derived from an EMBL/GenBank/DDBJ whole genome shotgun (WGS) entry which is preliminary data.</text>
</comment>
<dbReference type="InterPro" id="IPR051011">
    <property type="entry name" value="Metal_resp_trans_reg"/>
</dbReference>
<evidence type="ECO:0000256" key="1">
    <source>
        <dbReference type="ARBA" id="ARBA00023015"/>
    </source>
</evidence>
<keyword evidence="3" id="KW-0804">Transcription</keyword>
<dbReference type="SMART" id="SM00418">
    <property type="entry name" value="HTH_ARSR"/>
    <property type="match status" value="1"/>
</dbReference>
<dbReference type="GO" id="GO:0003677">
    <property type="term" value="F:DNA binding"/>
    <property type="evidence" value="ECO:0007669"/>
    <property type="project" value="UniProtKB-KW"/>
</dbReference>
<feature type="domain" description="HTH arsR-type" evidence="4">
    <location>
        <begin position="3"/>
        <end position="98"/>
    </location>
</feature>